<evidence type="ECO:0000256" key="3">
    <source>
        <dbReference type="ARBA" id="ARBA00022448"/>
    </source>
</evidence>
<evidence type="ECO:0000256" key="4">
    <source>
        <dbReference type="ARBA" id="ARBA00022452"/>
    </source>
</evidence>
<dbReference type="SUPFAM" id="SSF56954">
    <property type="entry name" value="Outer membrane efflux proteins (OEP)"/>
    <property type="match status" value="1"/>
</dbReference>
<dbReference type="GO" id="GO:0015288">
    <property type="term" value="F:porin activity"/>
    <property type="evidence" value="ECO:0007669"/>
    <property type="project" value="TreeGrafter"/>
</dbReference>
<keyword evidence="3" id="KW-0813">Transport</keyword>
<sequence length="477" mass="53661">MKQARDQETVQEPAGRRRCSRTVWLLLLGAGLLPKQAVGQSINLRQAIEQGTQAYPFLKSKQAEIQSAEKRLQSGRTEFLPSIIVQDQYTYGTSNALNGSFFPNEGTAMGTSGGIRPDNIYQGTTGSFVSTVIDWRIVNFGRVKATVKAAEADLNRSQVDYDNELFQHQVRIIDAYLTLLVNQKLVDVQRANLQRAQTFKNVVDAGVGSGMRAGVDSSLATAEMIRARLQLLESEQREQVQRLRLSELVGQVQPDMRVDSMRFYTTLPQTTFQSDSISPKNPVLRLFQSQINLSAARSTALQRSMLPSISLVGAGWARGSGFTNADETFRMDFSRGLGYQAYNYLFGVVARWNLTNTLRLKQDYRAEQFQVERFRQLYNDQQLRINRQNREAETQLLVGLEQARQAPVQLRAARQAYSQAQARYQNGLADLPTLLQSFVTLNRAETDGYVATSNVWRFLLLKAAAEGDLSIFMNQLN</sequence>
<evidence type="ECO:0000256" key="2">
    <source>
        <dbReference type="ARBA" id="ARBA00007613"/>
    </source>
</evidence>
<gene>
    <name evidence="8" type="ORF">LX87_00474</name>
</gene>
<dbReference type="InterPro" id="IPR051906">
    <property type="entry name" value="TolC-like"/>
</dbReference>
<dbReference type="Proteomes" id="UP000248790">
    <property type="component" value="Unassembled WGS sequence"/>
</dbReference>
<dbReference type="OrthoDB" id="654853at2"/>
<dbReference type="GO" id="GO:1990281">
    <property type="term" value="C:efflux pump complex"/>
    <property type="evidence" value="ECO:0007669"/>
    <property type="project" value="TreeGrafter"/>
</dbReference>
<proteinExistence type="inferred from homology"/>
<evidence type="ECO:0000256" key="5">
    <source>
        <dbReference type="ARBA" id="ARBA00022692"/>
    </source>
</evidence>
<protein>
    <submittedName>
        <fullName evidence="8">Outer membrane protein TolC</fullName>
    </submittedName>
</protein>
<dbReference type="AlphaFoldDB" id="A0A327X8B5"/>
<keyword evidence="6" id="KW-0472">Membrane</keyword>
<dbReference type="EMBL" id="QLMC01000001">
    <property type="protein sequence ID" value="RAK02354.1"/>
    <property type="molecule type" value="Genomic_DNA"/>
</dbReference>
<comment type="caution">
    <text evidence="8">The sequence shown here is derived from an EMBL/GenBank/DDBJ whole genome shotgun (WGS) entry which is preliminary data.</text>
</comment>
<dbReference type="GO" id="GO:0015562">
    <property type="term" value="F:efflux transmembrane transporter activity"/>
    <property type="evidence" value="ECO:0007669"/>
    <property type="project" value="InterPro"/>
</dbReference>
<dbReference type="PANTHER" id="PTHR30026:SF21">
    <property type="entry name" value="SLR1270 PROTEIN"/>
    <property type="match status" value="1"/>
</dbReference>
<keyword evidence="9" id="KW-1185">Reference proteome</keyword>
<organism evidence="8 9">
    <name type="scientific">Larkinella arboricola</name>
    <dbReference type="NCBI Taxonomy" id="643671"/>
    <lineage>
        <taxon>Bacteria</taxon>
        <taxon>Pseudomonadati</taxon>
        <taxon>Bacteroidota</taxon>
        <taxon>Cytophagia</taxon>
        <taxon>Cytophagales</taxon>
        <taxon>Spirosomataceae</taxon>
        <taxon>Larkinella</taxon>
    </lineage>
</organism>
<dbReference type="Pfam" id="PF02321">
    <property type="entry name" value="OEP"/>
    <property type="match status" value="1"/>
</dbReference>
<accession>A0A327X8B5</accession>
<evidence type="ECO:0000313" key="8">
    <source>
        <dbReference type="EMBL" id="RAK02354.1"/>
    </source>
</evidence>
<comment type="similarity">
    <text evidence="2">Belongs to the outer membrane factor (OMF) (TC 1.B.17) family.</text>
</comment>
<dbReference type="PANTHER" id="PTHR30026">
    <property type="entry name" value="OUTER MEMBRANE PROTEIN TOLC"/>
    <property type="match status" value="1"/>
</dbReference>
<keyword evidence="7" id="KW-0998">Cell outer membrane</keyword>
<dbReference type="GO" id="GO:0009279">
    <property type="term" value="C:cell outer membrane"/>
    <property type="evidence" value="ECO:0007669"/>
    <property type="project" value="UniProtKB-SubCell"/>
</dbReference>
<dbReference type="InterPro" id="IPR003423">
    <property type="entry name" value="OMP_efflux"/>
</dbReference>
<comment type="subcellular location">
    <subcellularLocation>
        <location evidence="1">Cell outer membrane</location>
    </subcellularLocation>
</comment>
<dbReference type="RefSeq" id="WP_111626562.1">
    <property type="nucleotide sequence ID" value="NZ_QLMC01000001.1"/>
</dbReference>
<name>A0A327X8B5_LARAB</name>
<reference evidence="8 9" key="1">
    <citation type="submission" date="2018-06" db="EMBL/GenBank/DDBJ databases">
        <title>Genomic Encyclopedia of Archaeal and Bacterial Type Strains, Phase II (KMG-II): from individual species to whole genera.</title>
        <authorList>
            <person name="Goeker M."/>
        </authorList>
    </citation>
    <scope>NUCLEOTIDE SEQUENCE [LARGE SCALE GENOMIC DNA]</scope>
    <source>
        <strain evidence="8 9">DSM 21851</strain>
    </source>
</reference>
<evidence type="ECO:0000313" key="9">
    <source>
        <dbReference type="Proteomes" id="UP000248790"/>
    </source>
</evidence>
<keyword evidence="5" id="KW-0812">Transmembrane</keyword>
<keyword evidence="4" id="KW-1134">Transmembrane beta strand</keyword>
<evidence type="ECO:0000256" key="6">
    <source>
        <dbReference type="ARBA" id="ARBA00023136"/>
    </source>
</evidence>
<dbReference type="Gene3D" id="1.20.1600.10">
    <property type="entry name" value="Outer membrane efflux proteins (OEP)"/>
    <property type="match status" value="1"/>
</dbReference>
<evidence type="ECO:0000256" key="1">
    <source>
        <dbReference type="ARBA" id="ARBA00004442"/>
    </source>
</evidence>
<evidence type="ECO:0000256" key="7">
    <source>
        <dbReference type="ARBA" id="ARBA00023237"/>
    </source>
</evidence>